<name>A0ABT8A778_9PROT</name>
<evidence type="ECO:0000313" key="3">
    <source>
        <dbReference type="EMBL" id="MDN3565518.1"/>
    </source>
</evidence>
<comment type="caution">
    <text evidence="3">The sequence shown here is derived from an EMBL/GenBank/DDBJ whole genome shotgun (WGS) entry which is preliminary data.</text>
</comment>
<protein>
    <recommendedName>
        <fullName evidence="5">Lipoprotein</fullName>
    </recommendedName>
</protein>
<keyword evidence="2" id="KW-0732">Signal</keyword>
<evidence type="ECO:0000313" key="4">
    <source>
        <dbReference type="Proteomes" id="UP001529369"/>
    </source>
</evidence>
<organism evidence="3 4">
    <name type="scientific">Paeniroseomonas aquatica</name>
    <dbReference type="NCBI Taxonomy" id="373043"/>
    <lineage>
        <taxon>Bacteria</taxon>
        <taxon>Pseudomonadati</taxon>
        <taxon>Pseudomonadota</taxon>
        <taxon>Alphaproteobacteria</taxon>
        <taxon>Acetobacterales</taxon>
        <taxon>Acetobacteraceae</taxon>
        <taxon>Paeniroseomonas</taxon>
    </lineage>
</organism>
<reference evidence="4" key="1">
    <citation type="journal article" date="2019" name="Int. J. Syst. Evol. Microbiol.">
        <title>The Global Catalogue of Microorganisms (GCM) 10K type strain sequencing project: providing services to taxonomists for standard genome sequencing and annotation.</title>
        <authorList>
            <consortium name="The Broad Institute Genomics Platform"/>
            <consortium name="The Broad Institute Genome Sequencing Center for Infectious Disease"/>
            <person name="Wu L."/>
            <person name="Ma J."/>
        </authorList>
    </citation>
    <scope>NUCLEOTIDE SEQUENCE [LARGE SCALE GENOMIC DNA]</scope>
    <source>
        <strain evidence="4">CECT 7131</strain>
    </source>
</reference>
<dbReference type="PROSITE" id="PS51257">
    <property type="entry name" value="PROKAR_LIPOPROTEIN"/>
    <property type="match status" value="1"/>
</dbReference>
<sequence length="112" mass="11066">MSPRRLSALSLVLAGPALVACAVVAPVAETPPPVPVYSQASPYAPQAYAAPAYGAPGYGLAAEPAAAAPRADGYCAQAAEVAQDAAARAALTGSPRDAGRAARTAGFARRDC</sequence>
<proteinExistence type="predicted"/>
<keyword evidence="4" id="KW-1185">Reference proteome</keyword>
<dbReference type="EMBL" id="JAUFPN010000148">
    <property type="protein sequence ID" value="MDN3565518.1"/>
    <property type="molecule type" value="Genomic_DNA"/>
</dbReference>
<feature type="compositionally biased region" description="Low complexity" evidence="1">
    <location>
        <begin position="101"/>
        <end position="112"/>
    </location>
</feature>
<feature type="chain" id="PRO_5045527124" description="Lipoprotein" evidence="2">
    <location>
        <begin position="23"/>
        <end position="112"/>
    </location>
</feature>
<accession>A0ABT8A778</accession>
<dbReference type="Proteomes" id="UP001529369">
    <property type="component" value="Unassembled WGS sequence"/>
</dbReference>
<gene>
    <name evidence="3" type="ORF">QWZ14_14215</name>
</gene>
<evidence type="ECO:0000256" key="1">
    <source>
        <dbReference type="SAM" id="MobiDB-lite"/>
    </source>
</evidence>
<dbReference type="RefSeq" id="WP_290317356.1">
    <property type="nucleotide sequence ID" value="NZ_JAUFPN010000148.1"/>
</dbReference>
<feature type="region of interest" description="Disordered" evidence="1">
    <location>
        <begin position="90"/>
        <end position="112"/>
    </location>
</feature>
<evidence type="ECO:0000256" key="2">
    <source>
        <dbReference type="SAM" id="SignalP"/>
    </source>
</evidence>
<feature type="signal peptide" evidence="2">
    <location>
        <begin position="1"/>
        <end position="22"/>
    </location>
</feature>
<evidence type="ECO:0008006" key="5">
    <source>
        <dbReference type="Google" id="ProtNLM"/>
    </source>
</evidence>